<dbReference type="Proteomes" id="UP000700732">
    <property type="component" value="Unassembled WGS sequence"/>
</dbReference>
<dbReference type="EMBL" id="VFIA01000004">
    <property type="protein sequence ID" value="MBC3790280.1"/>
    <property type="molecule type" value="Genomic_DNA"/>
</dbReference>
<proteinExistence type="predicted"/>
<dbReference type="RefSeq" id="WP_186736129.1">
    <property type="nucleotide sequence ID" value="NZ_VFIA01000004.1"/>
</dbReference>
<accession>A0ABR6W161</accession>
<keyword evidence="2" id="KW-1185">Reference proteome</keyword>
<evidence type="ECO:0000313" key="2">
    <source>
        <dbReference type="Proteomes" id="UP000700732"/>
    </source>
</evidence>
<protein>
    <submittedName>
        <fullName evidence="1">Uncharacterized protein</fullName>
    </submittedName>
</protein>
<evidence type="ECO:0000313" key="1">
    <source>
        <dbReference type="EMBL" id="MBC3790280.1"/>
    </source>
</evidence>
<sequence length="202" mass="21871">MTNRKMIDNVILLIGRNPGVLAGLAAALVNEGYLVRTTDLVEQASSQFNAAEINLIAFGRGVDAVTNARLRADFLSQNPEVLFVDGLAPVIPLLVRQIKQALSGNQTVERTLIKFTCQPTRQLEVDVTVTEACRLTIEVYELDAVHTSHQQTLVSTYVSAGTHTFKIDGQYAVSSTISFLVAGVDNGELLVLPIGPNKPLQL</sequence>
<comment type="caution">
    <text evidence="1">The sequence shown here is derived from an EMBL/GenBank/DDBJ whole genome shotgun (WGS) entry which is preliminary data.</text>
</comment>
<name>A0ABR6W161_9BACT</name>
<gene>
    <name evidence="1" type="ORF">FH603_767</name>
</gene>
<organism evidence="1 2">
    <name type="scientific">Spirosoma utsteinense</name>
    <dbReference type="NCBI Taxonomy" id="2585773"/>
    <lineage>
        <taxon>Bacteria</taxon>
        <taxon>Pseudomonadati</taxon>
        <taxon>Bacteroidota</taxon>
        <taxon>Cytophagia</taxon>
        <taxon>Cytophagales</taxon>
        <taxon>Cytophagaceae</taxon>
        <taxon>Spirosoma</taxon>
    </lineage>
</organism>
<reference evidence="1 2" key="1">
    <citation type="submission" date="2019-06" db="EMBL/GenBank/DDBJ databases">
        <title>Spirosoma utsteinense sp. nov. isolated from Antarctic ice-free soils.</title>
        <authorList>
            <person name="Tahon G."/>
        </authorList>
    </citation>
    <scope>NUCLEOTIDE SEQUENCE [LARGE SCALE GENOMIC DNA]</scope>
    <source>
        <strain evidence="1 2">LMG 31447</strain>
    </source>
</reference>